<dbReference type="InterPro" id="IPR029052">
    <property type="entry name" value="Metallo-depent_PP-like"/>
</dbReference>
<evidence type="ECO:0000256" key="4">
    <source>
        <dbReference type="ARBA" id="ARBA00022912"/>
    </source>
</evidence>
<dbReference type="Proteomes" id="UP000179807">
    <property type="component" value="Unassembled WGS sequence"/>
</dbReference>
<keyword evidence="2" id="KW-0479">Metal-binding</keyword>
<dbReference type="InterPro" id="IPR004843">
    <property type="entry name" value="Calcineurin-like_PHP"/>
</dbReference>
<comment type="catalytic activity">
    <reaction evidence="7 8">
        <text>O-phospho-L-threonyl-[protein] + H2O = L-threonyl-[protein] + phosphate</text>
        <dbReference type="Rhea" id="RHEA:47004"/>
        <dbReference type="Rhea" id="RHEA-COMP:11060"/>
        <dbReference type="Rhea" id="RHEA-COMP:11605"/>
        <dbReference type="ChEBI" id="CHEBI:15377"/>
        <dbReference type="ChEBI" id="CHEBI:30013"/>
        <dbReference type="ChEBI" id="CHEBI:43474"/>
        <dbReference type="ChEBI" id="CHEBI:61977"/>
        <dbReference type="EC" id="3.1.3.16"/>
    </reaction>
</comment>
<evidence type="ECO:0000256" key="1">
    <source>
        <dbReference type="ARBA" id="ARBA00001936"/>
    </source>
</evidence>
<proteinExistence type="inferred from homology"/>
<comment type="catalytic activity">
    <reaction evidence="6">
        <text>O-phospho-L-seryl-[protein] + H2O = L-seryl-[protein] + phosphate</text>
        <dbReference type="Rhea" id="RHEA:20629"/>
        <dbReference type="Rhea" id="RHEA-COMP:9863"/>
        <dbReference type="Rhea" id="RHEA-COMP:11604"/>
        <dbReference type="ChEBI" id="CHEBI:15377"/>
        <dbReference type="ChEBI" id="CHEBI:29999"/>
        <dbReference type="ChEBI" id="CHEBI:43474"/>
        <dbReference type="ChEBI" id="CHEBI:83421"/>
        <dbReference type="EC" id="3.1.3.16"/>
    </reaction>
</comment>
<evidence type="ECO:0000256" key="5">
    <source>
        <dbReference type="ARBA" id="ARBA00023211"/>
    </source>
</evidence>
<dbReference type="Gene3D" id="3.60.21.10">
    <property type="match status" value="1"/>
</dbReference>
<evidence type="ECO:0000256" key="2">
    <source>
        <dbReference type="ARBA" id="ARBA00022723"/>
    </source>
</evidence>
<evidence type="ECO:0000313" key="10">
    <source>
        <dbReference type="EMBL" id="OHT11556.1"/>
    </source>
</evidence>
<sequence length="361" mass="41033">MYQEIIYKILSSRSHVNSMTKTDVSVENIQESGLPSISDISLLVNNAKLILTEEPVLLRLTGDYVVVGDIHGDIDTLIRIFEKNGYPPSQKYLFLGDMIDRGSNSLEVLILLFSLKCLFTESIYLLRGNHESKLISKNYGFRKECNFRFKEYGEEIFCKFYHSFSFLSIGALLNNSIFCVHGGISKDLVYIHDLEKNVQKPVRSILSGFIVPDLLWSVPRDYDYPFPFDEYKDSHRGCGHHFGPNALSTFLQDNHLTTLIRAHESCSSGFDLPFGSQNCLTLFSSVDYCGKGNNAAIANITNGIINIEIFKPICHEDSHKRRVLFPDWIISDHSYIDVDDFMANIENIVSPDLEEVPSIFI</sequence>
<name>A0A1J4KP34_9EUKA</name>
<dbReference type="EMBL" id="MLAK01000584">
    <property type="protein sequence ID" value="OHT11556.1"/>
    <property type="molecule type" value="Genomic_DNA"/>
</dbReference>
<evidence type="ECO:0000256" key="8">
    <source>
        <dbReference type="RuleBase" id="RU004273"/>
    </source>
</evidence>
<dbReference type="GO" id="GO:0005634">
    <property type="term" value="C:nucleus"/>
    <property type="evidence" value="ECO:0007669"/>
    <property type="project" value="TreeGrafter"/>
</dbReference>
<comment type="similarity">
    <text evidence="8">Belongs to the PPP phosphatase family.</text>
</comment>
<evidence type="ECO:0000256" key="3">
    <source>
        <dbReference type="ARBA" id="ARBA00022801"/>
    </source>
</evidence>
<dbReference type="OrthoDB" id="10267127at2759"/>
<organism evidence="10 11">
    <name type="scientific">Tritrichomonas foetus</name>
    <dbReference type="NCBI Taxonomy" id="1144522"/>
    <lineage>
        <taxon>Eukaryota</taxon>
        <taxon>Metamonada</taxon>
        <taxon>Parabasalia</taxon>
        <taxon>Tritrichomonadida</taxon>
        <taxon>Tritrichomonadidae</taxon>
        <taxon>Tritrichomonas</taxon>
    </lineage>
</organism>
<keyword evidence="4" id="KW-0904">Protein phosphatase</keyword>
<evidence type="ECO:0000259" key="9">
    <source>
        <dbReference type="PROSITE" id="PS00125"/>
    </source>
</evidence>
<dbReference type="PANTHER" id="PTHR11668">
    <property type="entry name" value="SERINE/THREONINE PROTEIN PHOSPHATASE"/>
    <property type="match status" value="1"/>
</dbReference>
<comment type="cofactor">
    <cofactor evidence="1">
        <name>Mn(2+)</name>
        <dbReference type="ChEBI" id="CHEBI:29035"/>
    </cofactor>
</comment>
<dbReference type="AlphaFoldDB" id="A0A1J4KP34"/>
<dbReference type="RefSeq" id="XP_068364692.1">
    <property type="nucleotide sequence ID" value="XM_068500449.1"/>
</dbReference>
<accession>A0A1J4KP34</accession>
<evidence type="ECO:0000256" key="7">
    <source>
        <dbReference type="ARBA" id="ARBA00048336"/>
    </source>
</evidence>
<comment type="caution">
    <text evidence="10">The sequence shown here is derived from an EMBL/GenBank/DDBJ whole genome shotgun (WGS) entry which is preliminary data.</text>
</comment>
<feature type="domain" description="Serine/threonine specific protein phosphatases" evidence="9">
    <location>
        <begin position="126"/>
        <end position="131"/>
    </location>
</feature>
<evidence type="ECO:0000313" key="11">
    <source>
        <dbReference type="Proteomes" id="UP000179807"/>
    </source>
</evidence>
<dbReference type="InterPro" id="IPR050341">
    <property type="entry name" value="PP1_catalytic_subunit"/>
</dbReference>
<dbReference type="GO" id="GO:0004722">
    <property type="term" value="F:protein serine/threonine phosphatase activity"/>
    <property type="evidence" value="ECO:0007669"/>
    <property type="project" value="UniProtKB-EC"/>
</dbReference>
<dbReference type="SMART" id="SM00156">
    <property type="entry name" value="PP2Ac"/>
    <property type="match status" value="1"/>
</dbReference>
<keyword evidence="11" id="KW-1185">Reference proteome</keyword>
<dbReference type="SUPFAM" id="SSF56300">
    <property type="entry name" value="Metallo-dependent phosphatases"/>
    <property type="match status" value="1"/>
</dbReference>
<keyword evidence="5" id="KW-0464">Manganese</keyword>
<dbReference type="PRINTS" id="PR00114">
    <property type="entry name" value="STPHPHTASE"/>
</dbReference>
<dbReference type="CDD" id="cd00144">
    <property type="entry name" value="MPP_PPP_family"/>
    <property type="match status" value="1"/>
</dbReference>
<dbReference type="PROSITE" id="PS00125">
    <property type="entry name" value="SER_THR_PHOSPHATASE"/>
    <property type="match status" value="1"/>
</dbReference>
<dbReference type="EC" id="3.1.3.16" evidence="8"/>
<dbReference type="GO" id="GO:0046872">
    <property type="term" value="F:metal ion binding"/>
    <property type="evidence" value="ECO:0007669"/>
    <property type="project" value="UniProtKB-KW"/>
</dbReference>
<dbReference type="GO" id="GO:0005737">
    <property type="term" value="C:cytoplasm"/>
    <property type="evidence" value="ECO:0007669"/>
    <property type="project" value="TreeGrafter"/>
</dbReference>
<dbReference type="Pfam" id="PF00149">
    <property type="entry name" value="Metallophos"/>
    <property type="match status" value="1"/>
</dbReference>
<evidence type="ECO:0000256" key="6">
    <source>
        <dbReference type="ARBA" id="ARBA00047761"/>
    </source>
</evidence>
<dbReference type="GeneID" id="94835153"/>
<gene>
    <name evidence="10" type="primary">TOPP8</name>
    <name evidence="10" type="ORF">TRFO_18906</name>
</gene>
<dbReference type="VEuPathDB" id="TrichDB:TRFO_18906"/>
<keyword evidence="3 8" id="KW-0378">Hydrolase</keyword>
<dbReference type="InterPro" id="IPR006186">
    <property type="entry name" value="Ser/Thr-sp_prot-phosphatase"/>
</dbReference>
<protein>
    <recommendedName>
        <fullName evidence="8">Serine/threonine-protein phosphatase</fullName>
        <ecNumber evidence="8">3.1.3.16</ecNumber>
    </recommendedName>
</protein>
<dbReference type="PANTHER" id="PTHR11668:SF300">
    <property type="entry name" value="SERINE_THREONINE-PROTEIN PHOSPHATASE"/>
    <property type="match status" value="1"/>
</dbReference>
<reference evidence="10" key="1">
    <citation type="submission" date="2016-10" db="EMBL/GenBank/DDBJ databases">
        <authorList>
            <person name="Benchimol M."/>
            <person name="Almeida L.G."/>
            <person name="Vasconcelos A.T."/>
            <person name="Perreira-Neves A."/>
            <person name="Rosa I.A."/>
            <person name="Tasca T."/>
            <person name="Bogo M.R."/>
            <person name="de Souza W."/>
        </authorList>
    </citation>
    <scope>NUCLEOTIDE SEQUENCE [LARGE SCALE GENOMIC DNA]</scope>
    <source>
        <strain evidence="10">K</strain>
    </source>
</reference>